<dbReference type="InterPro" id="IPR036388">
    <property type="entry name" value="WH-like_DNA-bd_sf"/>
</dbReference>
<keyword evidence="6" id="KW-1185">Reference proteome</keyword>
<evidence type="ECO:0000259" key="4">
    <source>
        <dbReference type="Pfam" id="PF12802"/>
    </source>
</evidence>
<dbReference type="RefSeq" id="WP_380837692.1">
    <property type="nucleotide sequence ID" value="NZ_JBHSFP010000002.1"/>
</dbReference>
<evidence type="ECO:0000313" key="6">
    <source>
        <dbReference type="Proteomes" id="UP001596004"/>
    </source>
</evidence>
<dbReference type="SUPFAM" id="SSF46785">
    <property type="entry name" value="Winged helix' DNA-binding domain"/>
    <property type="match status" value="2"/>
</dbReference>
<feature type="domain" description="HTH marR-type" evidence="4">
    <location>
        <begin position="23"/>
        <end position="81"/>
    </location>
</feature>
<dbReference type="Proteomes" id="UP001596004">
    <property type="component" value="Unassembled WGS sequence"/>
</dbReference>
<evidence type="ECO:0000313" key="5">
    <source>
        <dbReference type="EMBL" id="MFC4530181.1"/>
    </source>
</evidence>
<dbReference type="PANTHER" id="PTHR38465">
    <property type="entry name" value="HTH-TYPE TRANSCRIPTIONAL REGULATOR MJ1563-RELATED"/>
    <property type="match status" value="1"/>
</dbReference>
<reference evidence="6" key="1">
    <citation type="journal article" date="2019" name="Int. J. Syst. Evol. Microbiol.">
        <title>The Global Catalogue of Microorganisms (GCM) 10K type strain sequencing project: providing services to taxonomists for standard genome sequencing and annotation.</title>
        <authorList>
            <consortium name="The Broad Institute Genomics Platform"/>
            <consortium name="The Broad Institute Genome Sequencing Center for Infectious Disease"/>
            <person name="Wu L."/>
            <person name="Ma J."/>
        </authorList>
    </citation>
    <scope>NUCLEOTIDE SEQUENCE [LARGE SCALE GENOMIC DNA]</scope>
    <source>
        <strain evidence="6">CGMCC 4.7132</strain>
    </source>
</reference>
<organism evidence="5 6">
    <name type="scientific">Sphaerisporangium dianthi</name>
    <dbReference type="NCBI Taxonomy" id="1436120"/>
    <lineage>
        <taxon>Bacteria</taxon>
        <taxon>Bacillati</taxon>
        <taxon>Actinomycetota</taxon>
        <taxon>Actinomycetes</taxon>
        <taxon>Streptosporangiales</taxon>
        <taxon>Streptosporangiaceae</taxon>
        <taxon>Sphaerisporangium</taxon>
    </lineage>
</organism>
<dbReference type="Gene3D" id="1.10.10.10">
    <property type="entry name" value="Winged helix-like DNA-binding domain superfamily/Winged helix DNA-binding domain"/>
    <property type="match status" value="1"/>
</dbReference>
<proteinExistence type="predicted"/>
<comment type="caution">
    <text evidence="5">The sequence shown here is derived from an EMBL/GenBank/DDBJ whole genome shotgun (WGS) entry which is preliminary data.</text>
</comment>
<protein>
    <submittedName>
        <fullName evidence="5">GbsR/MarR family transcriptional regulator</fullName>
    </submittedName>
</protein>
<dbReference type="PANTHER" id="PTHR38465:SF2">
    <property type="entry name" value="HTH-TYPE TRANSCRIPTIONAL REGULATOR MMPR5"/>
    <property type="match status" value="1"/>
</dbReference>
<sequence length="173" mass="19150">MTRADEGAIAVFRERFAQIMVESGMPRMAARVYAALLVTDSGKLSAAELAERLEVGASAISGAVKYLVQVRLVERGREPGTRHDFCRIHEHTWSHFVGQSDPTLVRVQVGVGEGVALLGLDSPAGRRLDETRRFFEFLREEIKLSMEKWRRLQAAEREAGQAAEREAGGISPS</sequence>
<keyword evidence="3" id="KW-0804">Transcription</keyword>
<evidence type="ECO:0000256" key="1">
    <source>
        <dbReference type="ARBA" id="ARBA00023015"/>
    </source>
</evidence>
<name>A0ABV9CAZ5_9ACTN</name>
<dbReference type="InterPro" id="IPR000835">
    <property type="entry name" value="HTH_MarR-typ"/>
</dbReference>
<gene>
    <name evidence="5" type="ORF">ACFO60_05345</name>
</gene>
<dbReference type="Pfam" id="PF12802">
    <property type="entry name" value="MarR_2"/>
    <property type="match status" value="1"/>
</dbReference>
<evidence type="ECO:0000256" key="3">
    <source>
        <dbReference type="ARBA" id="ARBA00023163"/>
    </source>
</evidence>
<accession>A0ABV9CAZ5</accession>
<evidence type="ECO:0000256" key="2">
    <source>
        <dbReference type="ARBA" id="ARBA00023125"/>
    </source>
</evidence>
<dbReference type="InterPro" id="IPR036390">
    <property type="entry name" value="WH_DNA-bd_sf"/>
</dbReference>
<dbReference type="InterPro" id="IPR052362">
    <property type="entry name" value="HTH-GbsR_regulator"/>
</dbReference>
<keyword evidence="1" id="KW-0805">Transcription regulation</keyword>
<dbReference type="EMBL" id="JBHSFP010000002">
    <property type="protein sequence ID" value="MFC4530181.1"/>
    <property type="molecule type" value="Genomic_DNA"/>
</dbReference>
<keyword evidence="2" id="KW-0238">DNA-binding</keyword>